<dbReference type="EMBL" id="VRLW01000001">
    <property type="protein sequence ID" value="KAA1259672.1"/>
    <property type="molecule type" value="Genomic_DNA"/>
</dbReference>
<dbReference type="Pfam" id="PF13692">
    <property type="entry name" value="Glyco_trans_1_4"/>
    <property type="match status" value="1"/>
</dbReference>
<evidence type="ECO:0000313" key="2">
    <source>
        <dbReference type="Proteomes" id="UP000322699"/>
    </source>
</evidence>
<dbReference type="SUPFAM" id="SSF53756">
    <property type="entry name" value="UDP-Glycosyltransferase/glycogen phosphorylase"/>
    <property type="match status" value="1"/>
</dbReference>
<proteinExistence type="predicted"/>
<dbReference type="OrthoDB" id="9815351at2"/>
<dbReference type="Gene3D" id="3.40.50.2000">
    <property type="entry name" value="Glycogen Phosphorylase B"/>
    <property type="match status" value="1"/>
</dbReference>
<dbReference type="Proteomes" id="UP000322699">
    <property type="component" value="Unassembled WGS sequence"/>
</dbReference>
<protein>
    <submittedName>
        <fullName evidence="1">Glycosyl transferases group 1</fullName>
    </submittedName>
</protein>
<gene>
    <name evidence="1" type="ORF">LF1_22070</name>
</gene>
<organism evidence="1 2">
    <name type="scientific">Rubripirellula obstinata</name>
    <dbReference type="NCBI Taxonomy" id="406547"/>
    <lineage>
        <taxon>Bacteria</taxon>
        <taxon>Pseudomonadati</taxon>
        <taxon>Planctomycetota</taxon>
        <taxon>Planctomycetia</taxon>
        <taxon>Pirellulales</taxon>
        <taxon>Pirellulaceae</taxon>
        <taxon>Rubripirellula</taxon>
    </lineage>
</organism>
<sequence>MRFLFIASGRRMPSTRFRIDPFIDPLQSAGHRCDVFYSFPEKYDSLPWLGWRLSQRLKRTVRHWHAFLAARRHYDAILIEREVFDDDTSELEEKFRQATPRLILDVDDGVFLRHREKFHRIAGLCDVAIAGNRFLAEYMEPLCQSIELIPTCIHLAEYPLRPDTSPDRKPTIGWMGTTHNVPFLEVAAPALRRIASEVPYRLLVVANTDERLKELELTGVDVEFRRWSPDREIADLHEMDIGLMPLPPDQEWMKYKCGLKLLQYLAVGTPGIASPIGVNAEIIGDGLVGRIASDETQWYESIKKLLLDTELRKELGRTGRQLVADQYSIEANWRKLLEVLAG</sequence>
<dbReference type="AlphaFoldDB" id="A0A5B1CHJ5"/>
<evidence type="ECO:0000313" key="1">
    <source>
        <dbReference type="EMBL" id="KAA1259672.1"/>
    </source>
</evidence>
<dbReference type="GO" id="GO:0016740">
    <property type="term" value="F:transferase activity"/>
    <property type="evidence" value="ECO:0007669"/>
    <property type="project" value="UniProtKB-KW"/>
</dbReference>
<dbReference type="PANTHER" id="PTHR12526">
    <property type="entry name" value="GLYCOSYLTRANSFERASE"/>
    <property type="match status" value="1"/>
</dbReference>
<dbReference type="RefSeq" id="WP_068261255.1">
    <property type="nucleotide sequence ID" value="NZ_LWSK01000023.1"/>
</dbReference>
<name>A0A5B1CHJ5_9BACT</name>
<comment type="caution">
    <text evidence="1">The sequence shown here is derived from an EMBL/GenBank/DDBJ whole genome shotgun (WGS) entry which is preliminary data.</text>
</comment>
<keyword evidence="2" id="KW-1185">Reference proteome</keyword>
<dbReference type="CDD" id="cd03801">
    <property type="entry name" value="GT4_PimA-like"/>
    <property type="match status" value="1"/>
</dbReference>
<reference evidence="1 2" key="1">
    <citation type="submission" date="2019-08" db="EMBL/GenBank/DDBJ databases">
        <title>Deep-cultivation of Planctomycetes and their phenomic and genomic characterization uncovers novel biology.</title>
        <authorList>
            <person name="Wiegand S."/>
            <person name="Jogler M."/>
            <person name="Boedeker C."/>
            <person name="Pinto D."/>
            <person name="Vollmers J."/>
            <person name="Rivas-Marin E."/>
            <person name="Kohn T."/>
            <person name="Peeters S.H."/>
            <person name="Heuer A."/>
            <person name="Rast P."/>
            <person name="Oberbeckmann S."/>
            <person name="Bunk B."/>
            <person name="Jeske O."/>
            <person name="Meyerdierks A."/>
            <person name="Storesund J.E."/>
            <person name="Kallscheuer N."/>
            <person name="Luecker S."/>
            <person name="Lage O.M."/>
            <person name="Pohl T."/>
            <person name="Merkel B.J."/>
            <person name="Hornburger P."/>
            <person name="Mueller R.-W."/>
            <person name="Bruemmer F."/>
            <person name="Labrenz M."/>
            <person name="Spormann A.M."/>
            <person name="Op Den Camp H."/>
            <person name="Overmann J."/>
            <person name="Amann R."/>
            <person name="Jetten M.S.M."/>
            <person name="Mascher T."/>
            <person name="Medema M.H."/>
            <person name="Devos D.P."/>
            <person name="Kaster A.-K."/>
            <person name="Ovreas L."/>
            <person name="Rohde M."/>
            <person name="Galperin M.Y."/>
            <person name="Jogler C."/>
        </authorList>
    </citation>
    <scope>NUCLEOTIDE SEQUENCE [LARGE SCALE GENOMIC DNA]</scope>
    <source>
        <strain evidence="1 2">LF1</strain>
    </source>
</reference>
<keyword evidence="1" id="KW-0808">Transferase</keyword>
<accession>A0A5B1CHJ5</accession>